<dbReference type="GO" id="GO:0000166">
    <property type="term" value="F:nucleotide binding"/>
    <property type="evidence" value="ECO:0007669"/>
    <property type="project" value="UniProtKB-KW"/>
</dbReference>
<feature type="binding site" evidence="1">
    <location>
        <begin position="58"/>
        <end position="62"/>
    </location>
    <ligand>
        <name>(6S)-NADPHX</name>
        <dbReference type="ChEBI" id="CHEBI:64076"/>
    </ligand>
</feature>
<keyword evidence="1" id="KW-0630">Potassium</keyword>
<feature type="binding site" evidence="1">
    <location>
        <position position="161"/>
    </location>
    <ligand>
        <name>K(+)</name>
        <dbReference type="ChEBI" id="CHEBI:29103"/>
    </ligand>
</feature>
<sequence>MKHRIVTAAQMKEIERAGDAHGLPYLQMMENAGMAAYAELQKQLPHPGRLLVVCGKGNNGGDGFVIARAAAKDGWNVTVFLAEGEPKTADAIRNFERLHSLPVHICADGSVLETQSFAAVVDALYGTGFHGELRPSGLAACGLIRHLHKGGAFVLAVDLPSGINTDTGEVADGAAHADLTVTFDSYKPLHIAKISAPLCGKIVCADIGIRDEWHPEF</sequence>
<dbReference type="HOGENOM" id="CLU_024853_0_1_9"/>
<organism evidence="3 4">
    <name type="scientific">Faecalibacterium prausnitzii M21/2</name>
    <dbReference type="NCBI Taxonomy" id="411485"/>
    <lineage>
        <taxon>Bacteria</taxon>
        <taxon>Bacillati</taxon>
        <taxon>Bacillota</taxon>
        <taxon>Clostridia</taxon>
        <taxon>Eubacteriales</taxon>
        <taxon>Oscillospiraceae</taxon>
        <taxon>Faecalibacterium</taxon>
    </lineage>
</organism>
<comment type="similarity">
    <text evidence="1">Belongs to the NnrE/AIBP family.</text>
</comment>
<dbReference type="AlphaFoldDB" id="A8S8Q8"/>
<dbReference type="GO" id="GO:0046872">
    <property type="term" value="F:metal ion binding"/>
    <property type="evidence" value="ECO:0007669"/>
    <property type="project" value="UniProtKB-KW"/>
</dbReference>
<dbReference type="PROSITE" id="PS51385">
    <property type="entry name" value="YJEF_N"/>
    <property type="match status" value="1"/>
</dbReference>
<protein>
    <recommendedName>
        <fullName evidence="1">NAD(P)H-hydrate epimerase</fullName>
        <ecNumber evidence="1">5.1.99.6</ecNumber>
    </recommendedName>
    <alternativeName>
        <fullName evidence="1">NAD(P)HX epimerase</fullName>
    </alternativeName>
</protein>
<keyword evidence="1" id="KW-0521">NADP</keyword>
<comment type="cofactor">
    <cofactor evidence="1">
        <name>K(+)</name>
        <dbReference type="ChEBI" id="CHEBI:29103"/>
    </cofactor>
    <text evidence="1">Binds 1 potassium ion per subunit.</text>
</comment>
<accession>A8S8Q8</accession>
<keyword evidence="1" id="KW-0413">Isomerase</keyword>
<feature type="binding site" evidence="1">
    <location>
        <position position="158"/>
    </location>
    <ligand>
        <name>(6S)-NADPHX</name>
        <dbReference type="ChEBI" id="CHEBI:64076"/>
    </ligand>
</feature>
<proteinExistence type="inferred from homology"/>
<dbReference type="InterPro" id="IPR004443">
    <property type="entry name" value="YjeF_N_dom"/>
</dbReference>
<gene>
    <name evidence="1" type="primary">nnrE</name>
    <name evidence="3" type="ORF">FAEPRAM212_00847</name>
</gene>
<dbReference type="RefSeq" id="WP_005922501.1">
    <property type="nucleotide sequence ID" value="NZ_DS483496.1"/>
</dbReference>
<evidence type="ECO:0000313" key="4">
    <source>
        <dbReference type="Proteomes" id="UP000005945"/>
    </source>
</evidence>
<comment type="function">
    <text evidence="1">Catalyzes the epimerization of the S- and R-forms of NAD(P)HX, a damaged form of NAD(P)H that is a result of enzymatic or heat-dependent hydration. This is a prerequisite for the S-specific NAD(P)H-hydrate dehydratase to allow the repair of both epimers of NAD(P)HX.</text>
</comment>
<keyword evidence="1" id="KW-0479">Metal-binding</keyword>
<comment type="caution">
    <text evidence="3">The sequence shown here is derived from an EMBL/GenBank/DDBJ whole genome shotgun (WGS) entry which is preliminary data.</text>
</comment>
<feature type="binding site" evidence="1">
    <location>
        <position position="122"/>
    </location>
    <ligand>
        <name>K(+)</name>
        <dbReference type="ChEBI" id="CHEBI:29103"/>
    </ligand>
</feature>
<name>A8S8Q8_9FIRM</name>
<evidence type="ECO:0000259" key="2">
    <source>
        <dbReference type="PROSITE" id="PS51385"/>
    </source>
</evidence>
<dbReference type="EC" id="5.1.99.6" evidence="1"/>
<dbReference type="EMBL" id="ABED02000020">
    <property type="protein sequence ID" value="EDP22390.1"/>
    <property type="molecule type" value="Genomic_DNA"/>
</dbReference>
<dbReference type="GO" id="GO:0052856">
    <property type="term" value="F:NAD(P)HX epimerase activity"/>
    <property type="evidence" value="ECO:0007669"/>
    <property type="project" value="UniProtKB-UniRule"/>
</dbReference>
<evidence type="ECO:0000313" key="3">
    <source>
        <dbReference type="EMBL" id="EDP22390.1"/>
    </source>
</evidence>
<comment type="catalytic activity">
    <reaction evidence="1">
        <text>(6R)-NADHX = (6S)-NADHX</text>
        <dbReference type="Rhea" id="RHEA:32215"/>
        <dbReference type="ChEBI" id="CHEBI:64074"/>
        <dbReference type="ChEBI" id="CHEBI:64075"/>
        <dbReference type="EC" id="5.1.99.6"/>
    </reaction>
</comment>
<dbReference type="Proteomes" id="UP000005945">
    <property type="component" value="Unassembled WGS sequence"/>
</dbReference>
<dbReference type="Pfam" id="PF03853">
    <property type="entry name" value="YjeF_N"/>
    <property type="match status" value="1"/>
</dbReference>
<dbReference type="InterPro" id="IPR036652">
    <property type="entry name" value="YjeF_N_dom_sf"/>
</dbReference>
<reference evidence="3 4" key="1">
    <citation type="submission" date="2007-09" db="EMBL/GenBank/DDBJ databases">
        <title>Draft genome sequence of Faecalibacterium prausnitzii M21/2.</title>
        <authorList>
            <person name="Sudarsanam P."/>
            <person name="Ley R."/>
            <person name="Guruge J."/>
            <person name="Turnbaugh P.J."/>
            <person name="Mahowald M."/>
            <person name="Liep D."/>
            <person name="Gordon J."/>
        </authorList>
    </citation>
    <scope>NUCLEOTIDE SEQUENCE [LARGE SCALE GENOMIC DNA]</scope>
    <source>
        <strain evidence="3 4">M21/2</strain>
    </source>
</reference>
<evidence type="ECO:0000256" key="1">
    <source>
        <dbReference type="HAMAP-Rule" id="MF_01966"/>
    </source>
</evidence>
<feature type="binding site" evidence="1">
    <location>
        <begin position="126"/>
        <end position="132"/>
    </location>
    <ligand>
        <name>(6S)-NADPHX</name>
        <dbReference type="ChEBI" id="CHEBI:64076"/>
    </ligand>
</feature>
<comment type="catalytic activity">
    <reaction evidence="1">
        <text>(6R)-NADPHX = (6S)-NADPHX</text>
        <dbReference type="Rhea" id="RHEA:32227"/>
        <dbReference type="ChEBI" id="CHEBI:64076"/>
        <dbReference type="ChEBI" id="CHEBI:64077"/>
        <dbReference type="EC" id="5.1.99.6"/>
    </reaction>
</comment>
<feature type="domain" description="YjeF N-terminal" evidence="2">
    <location>
        <begin position="11"/>
        <end position="215"/>
    </location>
</feature>
<dbReference type="Gene3D" id="3.40.50.10260">
    <property type="entry name" value="YjeF N-terminal domain"/>
    <property type="match status" value="1"/>
</dbReference>
<dbReference type="NCBIfam" id="TIGR00197">
    <property type="entry name" value="yjeF_nterm"/>
    <property type="match status" value="1"/>
</dbReference>
<comment type="caution">
    <text evidence="1">Lacks conserved residue(s) required for the propagation of feature annotation.</text>
</comment>
<dbReference type="SUPFAM" id="SSF64153">
    <property type="entry name" value="YjeF N-terminal domain-like"/>
    <property type="match status" value="1"/>
</dbReference>
<feature type="binding site" evidence="1">
    <location>
        <position position="59"/>
    </location>
    <ligand>
        <name>K(+)</name>
        <dbReference type="ChEBI" id="CHEBI:29103"/>
    </ligand>
</feature>
<keyword evidence="1" id="KW-0547">Nucleotide-binding</keyword>
<dbReference type="GeneID" id="75067825"/>
<dbReference type="HAMAP" id="MF_01966">
    <property type="entry name" value="NADHX_epimerase"/>
    <property type="match status" value="1"/>
</dbReference>
<reference evidence="3 4" key="2">
    <citation type="submission" date="2007-09" db="EMBL/GenBank/DDBJ databases">
        <authorList>
            <person name="Fulton L."/>
            <person name="Clifton S."/>
            <person name="Fulton B."/>
            <person name="Xu J."/>
            <person name="Minx P."/>
            <person name="Pepin K.H."/>
            <person name="Johnson M."/>
            <person name="Thiruvilangam P."/>
            <person name="Bhonagiri V."/>
            <person name="Nash W.E."/>
            <person name="Mardis E.R."/>
            <person name="Wilson R.K."/>
        </authorList>
    </citation>
    <scope>NUCLEOTIDE SEQUENCE [LARGE SCALE GENOMIC DNA]</scope>
    <source>
        <strain evidence="3 4">M21/2</strain>
    </source>
</reference>
<keyword evidence="1" id="KW-0520">NAD</keyword>